<feature type="domain" description="ABC-2 type transporter transmembrane" evidence="6">
    <location>
        <begin position="12"/>
        <end position="202"/>
    </location>
</feature>
<proteinExistence type="predicted"/>
<dbReference type="RefSeq" id="WP_089916758.1">
    <property type="nucleotide sequence ID" value="NZ_FOBB01000005.1"/>
</dbReference>
<keyword evidence="2 5" id="KW-0812">Transmembrane</keyword>
<feature type="transmembrane region" description="Helical" evidence="5">
    <location>
        <begin position="172"/>
        <end position="191"/>
    </location>
</feature>
<evidence type="ECO:0000256" key="1">
    <source>
        <dbReference type="ARBA" id="ARBA00004141"/>
    </source>
</evidence>
<dbReference type="OrthoDB" id="5116867at2"/>
<dbReference type="InterPro" id="IPR051784">
    <property type="entry name" value="Nod_factor_ABC_transporter"/>
</dbReference>
<feature type="transmembrane region" description="Helical" evidence="5">
    <location>
        <begin position="225"/>
        <end position="244"/>
    </location>
</feature>
<evidence type="ECO:0000313" key="7">
    <source>
        <dbReference type="EMBL" id="SEM64543.1"/>
    </source>
</evidence>
<gene>
    <name evidence="7" type="ORF">SAMN04488505_105283</name>
</gene>
<reference evidence="7 8" key="1">
    <citation type="submission" date="2016-10" db="EMBL/GenBank/DDBJ databases">
        <authorList>
            <person name="de Groot N.N."/>
        </authorList>
    </citation>
    <scope>NUCLEOTIDE SEQUENCE [LARGE SCALE GENOMIC DNA]</scope>
    <source>
        <strain evidence="7 8">DSM 21039</strain>
    </source>
</reference>
<comment type="subcellular location">
    <subcellularLocation>
        <location evidence="1">Membrane</location>
        <topology evidence="1">Multi-pass membrane protein</topology>
    </subcellularLocation>
</comment>
<dbReference type="InterPro" id="IPR013525">
    <property type="entry name" value="ABC2_TM"/>
</dbReference>
<keyword evidence="8" id="KW-1185">Reference proteome</keyword>
<feature type="transmembrane region" description="Helical" evidence="5">
    <location>
        <begin position="136"/>
        <end position="160"/>
    </location>
</feature>
<accession>A0A1H8A1X9</accession>
<sequence>MRNNIPATSTVLNALLRADFTTQWRNRRSVVLVFLVPLIILMSWKGLVDKLGGAFVLSICITIGLTAIGLMGYTNSIARDRDKGIFQRLRVAPLSTWTIMVSRLTVQVVMILALIIAVFIVGFYVDKISLTPAGYVFGFTMGLVGSAVYLGLGQMIAGLIKNPETVNATTRLVYFAFIMIGMFGELGMLGTEVQTIVRWSPFGSVKRIVSDSLQPAHWTIQSTQALLATIGYAFVFSLLGIKWFRWNTK</sequence>
<name>A0A1H8A1X9_9BACT</name>
<evidence type="ECO:0000256" key="2">
    <source>
        <dbReference type="ARBA" id="ARBA00022692"/>
    </source>
</evidence>
<feature type="transmembrane region" description="Helical" evidence="5">
    <location>
        <begin position="30"/>
        <end position="47"/>
    </location>
</feature>
<evidence type="ECO:0000259" key="6">
    <source>
        <dbReference type="Pfam" id="PF01061"/>
    </source>
</evidence>
<feature type="transmembrane region" description="Helical" evidence="5">
    <location>
        <begin position="53"/>
        <end position="73"/>
    </location>
</feature>
<dbReference type="EMBL" id="FOBB01000005">
    <property type="protein sequence ID" value="SEM64543.1"/>
    <property type="molecule type" value="Genomic_DNA"/>
</dbReference>
<dbReference type="GO" id="GO:0140359">
    <property type="term" value="F:ABC-type transporter activity"/>
    <property type="evidence" value="ECO:0007669"/>
    <property type="project" value="InterPro"/>
</dbReference>
<dbReference type="PANTHER" id="PTHR43229:SF6">
    <property type="entry name" value="ABC-TYPE MULTIDRUG TRANSPORT SYSTEM, PERMEASE COMPONENT"/>
    <property type="match status" value="1"/>
</dbReference>
<dbReference type="PANTHER" id="PTHR43229">
    <property type="entry name" value="NODULATION PROTEIN J"/>
    <property type="match status" value="1"/>
</dbReference>
<dbReference type="Proteomes" id="UP000198984">
    <property type="component" value="Unassembled WGS sequence"/>
</dbReference>
<evidence type="ECO:0000313" key="8">
    <source>
        <dbReference type="Proteomes" id="UP000198984"/>
    </source>
</evidence>
<evidence type="ECO:0000256" key="4">
    <source>
        <dbReference type="ARBA" id="ARBA00023136"/>
    </source>
</evidence>
<dbReference type="STRING" id="573321.SAMN04488505_105283"/>
<dbReference type="Pfam" id="PF01061">
    <property type="entry name" value="ABC2_membrane"/>
    <property type="match status" value="1"/>
</dbReference>
<evidence type="ECO:0000256" key="5">
    <source>
        <dbReference type="SAM" id="Phobius"/>
    </source>
</evidence>
<dbReference type="AlphaFoldDB" id="A0A1H8A1X9"/>
<protein>
    <submittedName>
        <fullName evidence="7">ABC-2 type transporter</fullName>
    </submittedName>
</protein>
<evidence type="ECO:0000256" key="3">
    <source>
        <dbReference type="ARBA" id="ARBA00022989"/>
    </source>
</evidence>
<feature type="transmembrane region" description="Helical" evidence="5">
    <location>
        <begin position="94"/>
        <end position="124"/>
    </location>
</feature>
<organism evidence="7 8">
    <name type="scientific">Chitinophaga rupis</name>
    <dbReference type="NCBI Taxonomy" id="573321"/>
    <lineage>
        <taxon>Bacteria</taxon>
        <taxon>Pseudomonadati</taxon>
        <taxon>Bacteroidota</taxon>
        <taxon>Chitinophagia</taxon>
        <taxon>Chitinophagales</taxon>
        <taxon>Chitinophagaceae</taxon>
        <taxon>Chitinophaga</taxon>
    </lineage>
</organism>
<dbReference type="GO" id="GO:0016020">
    <property type="term" value="C:membrane"/>
    <property type="evidence" value="ECO:0007669"/>
    <property type="project" value="UniProtKB-SubCell"/>
</dbReference>
<keyword evidence="4 5" id="KW-0472">Membrane</keyword>
<keyword evidence="3 5" id="KW-1133">Transmembrane helix</keyword>